<evidence type="ECO:0000313" key="10">
    <source>
        <dbReference type="Proteomes" id="UP001058974"/>
    </source>
</evidence>
<evidence type="ECO:0000256" key="2">
    <source>
        <dbReference type="ARBA" id="ARBA00022771"/>
    </source>
</evidence>
<keyword evidence="10" id="KW-1185">Reference proteome</keyword>
<protein>
    <recommendedName>
        <fullName evidence="11">RING-type E3 ubiquitin transferase</fullName>
    </recommendedName>
</protein>
<dbReference type="Pfam" id="PF21361">
    <property type="entry name" value="Sina_ZnF"/>
    <property type="match status" value="1"/>
</dbReference>
<organism evidence="9 10">
    <name type="scientific">Pisum sativum</name>
    <name type="common">Garden pea</name>
    <name type="synonym">Lathyrus oleraceus</name>
    <dbReference type="NCBI Taxonomy" id="3888"/>
    <lineage>
        <taxon>Eukaryota</taxon>
        <taxon>Viridiplantae</taxon>
        <taxon>Streptophyta</taxon>
        <taxon>Embryophyta</taxon>
        <taxon>Tracheophyta</taxon>
        <taxon>Spermatophyta</taxon>
        <taxon>Magnoliopsida</taxon>
        <taxon>eudicotyledons</taxon>
        <taxon>Gunneridae</taxon>
        <taxon>Pentapetalae</taxon>
        <taxon>rosids</taxon>
        <taxon>fabids</taxon>
        <taxon>Fabales</taxon>
        <taxon>Fabaceae</taxon>
        <taxon>Papilionoideae</taxon>
        <taxon>50 kb inversion clade</taxon>
        <taxon>NPAAA clade</taxon>
        <taxon>Hologalegina</taxon>
        <taxon>IRL clade</taxon>
        <taxon>Fabeae</taxon>
        <taxon>Lathyrus</taxon>
    </lineage>
</organism>
<evidence type="ECO:0000256" key="6">
    <source>
        <dbReference type="SAM" id="MobiDB-lite"/>
    </source>
</evidence>
<dbReference type="PANTHER" id="PTHR46632">
    <property type="entry name" value="E3 UBIQUITIN-PROTEIN LIGASE SINA-LIKE 4"/>
    <property type="match status" value="1"/>
</dbReference>
<evidence type="ECO:0000256" key="4">
    <source>
        <dbReference type="ARBA" id="ARBA00024004"/>
    </source>
</evidence>
<dbReference type="EMBL" id="JAMSHJ010000002">
    <property type="protein sequence ID" value="KAI5434390.1"/>
    <property type="molecule type" value="Genomic_DNA"/>
</dbReference>
<dbReference type="GO" id="GO:0008270">
    <property type="term" value="F:zinc ion binding"/>
    <property type="evidence" value="ECO:0007669"/>
    <property type="project" value="UniProtKB-KW"/>
</dbReference>
<dbReference type="InterPro" id="IPR013010">
    <property type="entry name" value="Znf_SIAH"/>
</dbReference>
<accession>A0A9D5B8E9</accession>
<keyword evidence="1" id="KW-0479">Metal-binding</keyword>
<sequence length="319" mass="36288">MEPCTEDIVESAKDDNKSSPVSMMISDPRVFDCCICFQPLTIPVCLCDNGHIVCSTCCDYKLEKKCDKCSEDTILKHCKAFDNLLKCIKLSCINRKHGCMVTISYSEKRNHEEKCIYVQCKCPLFGCDFVASYDLLSNHFTSKHGYSMIKFSYDHCFISFLKSNDEVIVLQEENDGKLFILNINTISMGNAINISYIGPKSSGTYYCYDILARSEICNLKLESSPKNVLEVDLATLSPEFLLIPFDCFGSSKILTLQIRIKLKVESSDTISNVKMKIFEKEGLSVKNQRLIFGNKQLDDNHTIADYNIQEKSTIFLRNR</sequence>
<dbReference type="Pfam" id="PF00240">
    <property type="entry name" value="ubiquitin"/>
    <property type="match status" value="1"/>
</dbReference>
<dbReference type="PANTHER" id="PTHR46632:SF32">
    <property type="entry name" value="SIAH-TYPE DOMAIN-CONTAINING PROTEIN"/>
    <property type="match status" value="1"/>
</dbReference>
<dbReference type="Gene3D" id="3.30.40.10">
    <property type="entry name" value="Zinc/RING finger domain, C3HC4 (zinc finger)"/>
    <property type="match status" value="1"/>
</dbReference>
<dbReference type="InterPro" id="IPR029071">
    <property type="entry name" value="Ubiquitin-like_domsf"/>
</dbReference>
<dbReference type="InterPro" id="IPR044286">
    <property type="entry name" value="SINL_plant"/>
</dbReference>
<keyword evidence="2 5" id="KW-0863">Zinc-finger</keyword>
<proteinExistence type="predicted"/>
<gene>
    <name evidence="9" type="ORF">KIW84_021289</name>
</gene>
<feature type="domain" description="Ubiquitin-like" evidence="7">
    <location>
        <begin position="254"/>
        <end position="319"/>
    </location>
</feature>
<dbReference type="SUPFAM" id="SSF49599">
    <property type="entry name" value="TRAF domain-like"/>
    <property type="match status" value="1"/>
</dbReference>
<dbReference type="PROSITE" id="PS51081">
    <property type="entry name" value="ZF_SIAH"/>
    <property type="match status" value="1"/>
</dbReference>
<name>A0A9D5B8E9_PEA</name>
<dbReference type="InterPro" id="IPR019956">
    <property type="entry name" value="Ubiquitin_dom"/>
</dbReference>
<evidence type="ECO:0000256" key="3">
    <source>
        <dbReference type="ARBA" id="ARBA00022833"/>
    </source>
</evidence>
<dbReference type="SMART" id="SM00213">
    <property type="entry name" value="UBQ"/>
    <property type="match status" value="1"/>
</dbReference>
<evidence type="ECO:0008006" key="11">
    <source>
        <dbReference type="Google" id="ProtNLM"/>
    </source>
</evidence>
<reference evidence="9 10" key="1">
    <citation type="journal article" date="2022" name="Nat. Genet.">
        <title>Improved pea reference genome and pan-genome highlight genomic features and evolutionary characteristics.</title>
        <authorList>
            <person name="Yang T."/>
            <person name="Liu R."/>
            <person name="Luo Y."/>
            <person name="Hu S."/>
            <person name="Wang D."/>
            <person name="Wang C."/>
            <person name="Pandey M.K."/>
            <person name="Ge S."/>
            <person name="Xu Q."/>
            <person name="Li N."/>
            <person name="Li G."/>
            <person name="Huang Y."/>
            <person name="Saxena R.K."/>
            <person name="Ji Y."/>
            <person name="Li M."/>
            <person name="Yan X."/>
            <person name="He Y."/>
            <person name="Liu Y."/>
            <person name="Wang X."/>
            <person name="Xiang C."/>
            <person name="Varshney R.K."/>
            <person name="Ding H."/>
            <person name="Gao S."/>
            <person name="Zong X."/>
        </authorList>
    </citation>
    <scope>NUCLEOTIDE SEQUENCE [LARGE SCALE GENOMIC DNA]</scope>
    <source>
        <strain evidence="9 10">cv. Zhongwan 6</strain>
    </source>
</reference>
<dbReference type="InterPro" id="IPR000626">
    <property type="entry name" value="Ubiquitin-like_dom"/>
</dbReference>
<evidence type="ECO:0000256" key="5">
    <source>
        <dbReference type="PROSITE-ProRule" id="PRU00455"/>
    </source>
</evidence>
<keyword evidence="3" id="KW-0862">Zinc</keyword>
<dbReference type="PROSITE" id="PS50053">
    <property type="entry name" value="UBIQUITIN_2"/>
    <property type="match status" value="1"/>
</dbReference>
<feature type="region of interest" description="Disordered" evidence="6">
    <location>
        <begin position="1"/>
        <end position="20"/>
    </location>
</feature>
<feature type="domain" description="SIAH-type" evidence="8">
    <location>
        <begin position="87"/>
        <end position="145"/>
    </location>
</feature>
<dbReference type="AlphaFoldDB" id="A0A9D5B8E9"/>
<dbReference type="PRINTS" id="PR00348">
    <property type="entry name" value="UBIQUITIN"/>
</dbReference>
<comment type="function">
    <text evidence="4">E3 ubiquitin-protein ligase that mediates ubiquitination and subsequent proteasomal degradation of target proteins. E3 ubiquitin ligases accept ubiquitin from an E2 ubiquitin-conjugating enzyme in the form of a thioester and then directly transfers the ubiquitin to targeted substrates. It probably triggers the ubiquitin-mediated degradation of different substrates.</text>
</comment>
<dbReference type="Proteomes" id="UP001058974">
    <property type="component" value="Chromosome 2"/>
</dbReference>
<evidence type="ECO:0000259" key="8">
    <source>
        <dbReference type="PROSITE" id="PS51081"/>
    </source>
</evidence>
<dbReference type="InterPro" id="IPR013083">
    <property type="entry name" value="Znf_RING/FYVE/PHD"/>
</dbReference>
<evidence type="ECO:0000256" key="1">
    <source>
        <dbReference type="ARBA" id="ARBA00022723"/>
    </source>
</evidence>
<dbReference type="Gene3D" id="3.10.20.90">
    <property type="entry name" value="Phosphatidylinositol 3-kinase Catalytic Subunit, Chain A, domain 1"/>
    <property type="match status" value="1"/>
</dbReference>
<comment type="caution">
    <text evidence="9">The sequence shown here is derived from an EMBL/GenBank/DDBJ whole genome shotgun (WGS) entry which is preliminary data.</text>
</comment>
<dbReference type="Gramene" id="Psat02G0128900-T1">
    <property type="protein sequence ID" value="KAI5434390.1"/>
    <property type="gene ID" value="KIW84_021289"/>
</dbReference>
<dbReference type="SUPFAM" id="SSF54236">
    <property type="entry name" value="Ubiquitin-like"/>
    <property type="match status" value="1"/>
</dbReference>
<evidence type="ECO:0000313" key="9">
    <source>
        <dbReference type="EMBL" id="KAI5434390.1"/>
    </source>
</evidence>
<evidence type="ECO:0000259" key="7">
    <source>
        <dbReference type="PROSITE" id="PS50053"/>
    </source>
</evidence>